<protein>
    <submittedName>
        <fullName evidence="1">Uncharacterized protein</fullName>
    </submittedName>
</protein>
<comment type="caution">
    <text evidence="1">The sequence shown here is derived from an EMBL/GenBank/DDBJ whole genome shotgun (WGS) entry which is preliminary data.</text>
</comment>
<reference evidence="1 2" key="1">
    <citation type="journal article" date="2021" name="BMC Genomics">
        <title>Datura genome reveals duplications of psychoactive alkaloid biosynthetic genes and high mutation rate following tissue culture.</title>
        <authorList>
            <person name="Rajewski A."/>
            <person name="Carter-House D."/>
            <person name="Stajich J."/>
            <person name="Litt A."/>
        </authorList>
    </citation>
    <scope>NUCLEOTIDE SEQUENCE [LARGE SCALE GENOMIC DNA]</scope>
    <source>
        <strain evidence="1">AR-01</strain>
    </source>
</reference>
<feature type="non-terminal residue" evidence="1">
    <location>
        <position position="1"/>
    </location>
</feature>
<organism evidence="1 2">
    <name type="scientific">Datura stramonium</name>
    <name type="common">Jimsonweed</name>
    <name type="synonym">Common thornapple</name>
    <dbReference type="NCBI Taxonomy" id="4076"/>
    <lineage>
        <taxon>Eukaryota</taxon>
        <taxon>Viridiplantae</taxon>
        <taxon>Streptophyta</taxon>
        <taxon>Embryophyta</taxon>
        <taxon>Tracheophyta</taxon>
        <taxon>Spermatophyta</taxon>
        <taxon>Magnoliopsida</taxon>
        <taxon>eudicotyledons</taxon>
        <taxon>Gunneridae</taxon>
        <taxon>Pentapetalae</taxon>
        <taxon>asterids</taxon>
        <taxon>lamiids</taxon>
        <taxon>Solanales</taxon>
        <taxon>Solanaceae</taxon>
        <taxon>Solanoideae</taxon>
        <taxon>Datureae</taxon>
        <taxon>Datura</taxon>
    </lineage>
</organism>
<gene>
    <name evidence="1" type="ORF">HAX54_042785</name>
</gene>
<sequence>AGLLTGLGLTATGLLLQRRSHCDDYGTTVEGGGSTSSSLWGLDSGIIRVENGWSTGKDDVRPLQRNRYNNSTLLLWTRCEGTLFTIVGLITMSSSSDNNYTSSYIRFVTNQRQFQYKSRNLR</sequence>
<keyword evidence="2" id="KW-1185">Reference proteome</keyword>
<feature type="non-terminal residue" evidence="1">
    <location>
        <position position="122"/>
    </location>
</feature>
<evidence type="ECO:0000313" key="2">
    <source>
        <dbReference type="Proteomes" id="UP000823775"/>
    </source>
</evidence>
<dbReference type="EMBL" id="JACEIK010000633">
    <property type="protein sequence ID" value="MCD7460067.1"/>
    <property type="molecule type" value="Genomic_DNA"/>
</dbReference>
<name>A0ABS8SMV2_DATST</name>
<proteinExistence type="predicted"/>
<dbReference type="Proteomes" id="UP000823775">
    <property type="component" value="Unassembled WGS sequence"/>
</dbReference>
<evidence type="ECO:0000313" key="1">
    <source>
        <dbReference type="EMBL" id="MCD7460067.1"/>
    </source>
</evidence>
<accession>A0ABS8SMV2</accession>